<evidence type="ECO:0000313" key="3">
    <source>
        <dbReference type="EMBL" id="RBW50456.1"/>
    </source>
</evidence>
<accession>A0A366WM31</accession>
<organism evidence="3 4">
    <name type="scientific">Phaeobacter gallaeciensis</name>
    <dbReference type="NCBI Taxonomy" id="60890"/>
    <lineage>
        <taxon>Bacteria</taxon>
        <taxon>Pseudomonadati</taxon>
        <taxon>Pseudomonadota</taxon>
        <taxon>Alphaproteobacteria</taxon>
        <taxon>Rhodobacterales</taxon>
        <taxon>Roseobacteraceae</taxon>
        <taxon>Phaeobacter</taxon>
    </lineage>
</organism>
<evidence type="ECO:0000256" key="2">
    <source>
        <dbReference type="SAM" id="SignalP"/>
    </source>
</evidence>
<feature type="signal peptide" evidence="2">
    <location>
        <begin position="1"/>
        <end position="19"/>
    </location>
</feature>
<dbReference type="EMBL" id="QOCE01000048">
    <property type="protein sequence ID" value="RBW50456.1"/>
    <property type="molecule type" value="Genomic_DNA"/>
</dbReference>
<dbReference type="AlphaFoldDB" id="A0A366WM31"/>
<proteinExistence type="predicted"/>
<dbReference type="RefSeq" id="WP_113825662.1">
    <property type="nucleotide sequence ID" value="NZ_QOCE01000048.1"/>
</dbReference>
<protein>
    <submittedName>
        <fullName evidence="3">Uncharacterized protein</fullName>
    </submittedName>
</protein>
<feature type="chain" id="PRO_5016570597" evidence="2">
    <location>
        <begin position="20"/>
        <end position="125"/>
    </location>
</feature>
<feature type="compositionally biased region" description="Basic and acidic residues" evidence="1">
    <location>
        <begin position="50"/>
        <end position="62"/>
    </location>
</feature>
<sequence>MIAVLFSFLLLVLPISAGADEMKLWRVGTGGYGLISEPHRSFTLQPQPTDSKDKKSGVSSSELRERFGVGLTFGMMQLRWRGELCVSLRKQFDRCDLTIEHDQVLVFARERKGTFPIRIQFGLRP</sequence>
<name>A0A366WM31_9RHOB</name>
<reference evidence="3 4" key="1">
    <citation type="submission" date="2018-07" db="EMBL/GenBank/DDBJ databases">
        <title>Modular assembly of carbohydrate-degrading microbial communities in the ocean.</title>
        <authorList>
            <person name="Enke T.N."/>
            <person name="Datta M.S."/>
            <person name="Schwartzman J.A."/>
            <person name="Cermak N."/>
            <person name="Schmitz D.A."/>
            <person name="Barrere J."/>
            <person name="Cordero O.X."/>
        </authorList>
    </citation>
    <scope>NUCLEOTIDE SEQUENCE [LARGE SCALE GENOMIC DNA]</scope>
    <source>
        <strain evidence="3 4">C3M10</strain>
    </source>
</reference>
<feature type="region of interest" description="Disordered" evidence="1">
    <location>
        <begin position="41"/>
        <end position="62"/>
    </location>
</feature>
<evidence type="ECO:0000256" key="1">
    <source>
        <dbReference type="SAM" id="MobiDB-lite"/>
    </source>
</evidence>
<evidence type="ECO:0000313" key="4">
    <source>
        <dbReference type="Proteomes" id="UP000252706"/>
    </source>
</evidence>
<dbReference type="Proteomes" id="UP000252706">
    <property type="component" value="Unassembled WGS sequence"/>
</dbReference>
<comment type="caution">
    <text evidence="3">The sequence shown here is derived from an EMBL/GenBank/DDBJ whole genome shotgun (WGS) entry which is preliminary data.</text>
</comment>
<gene>
    <name evidence="3" type="ORF">DS909_21595</name>
</gene>
<keyword evidence="2" id="KW-0732">Signal</keyword>